<sequence length="386" mass="41825">MRRFGRSRGTTFALCGVLLMAAIGAEASRWGREAASAAPTPPAVRTLGQEQVVLTPRSAARIEMPRGVPAAHASALAALPGDDLLAFWWAGERESGADVKVYVARWDDGRWSAPRPVVDRDTLGDALGFAVRRIGNPSAWVAPDGRVHLYVVATGLGGWAASRIVHLVSADEGRSFDVQRVLPMSPLFNTSALVRTSPVGAADGGWLLPAYFELGNKYPMLVSFDEDGDPRWITRIGSLTTALQPALVAVSGREMRALMRDHGDDRRLQQAVSRDGGESWEDLPASGLANHDSSVAALRLRDGGFVMLHNEQIDTAASPRQWLRLSVSADAASWAPGVDVLKGLPGDEFSYPSVQQVGRELHVTYTFQRQAIAHHVYDISYARTER</sequence>
<name>A0A1W6LCU1_9BURK</name>
<dbReference type="STRING" id="946333.A4W93_19960"/>
<dbReference type="EMBL" id="CP015118">
    <property type="protein sequence ID" value="ARN21988.1"/>
    <property type="molecule type" value="Genomic_DNA"/>
</dbReference>
<protein>
    <recommendedName>
        <fullName evidence="2">Sialidase domain-containing protein</fullName>
    </recommendedName>
</protein>
<dbReference type="InterPro" id="IPR011040">
    <property type="entry name" value="Sialidase"/>
</dbReference>
<organism evidence="3 4">
    <name type="scientific">Piscinibacter gummiphilus</name>
    <dbReference type="NCBI Taxonomy" id="946333"/>
    <lineage>
        <taxon>Bacteria</taxon>
        <taxon>Pseudomonadati</taxon>
        <taxon>Pseudomonadota</taxon>
        <taxon>Betaproteobacteria</taxon>
        <taxon>Burkholderiales</taxon>
        <taxon>Sphaerotilaceae</taxon>
        <taxon>Piscinibacter</taxon>
    </lineage>
</organism>
<reference evidence="3 4" key="1">
    <citation type="submission" date="2016-04" db="EMBL/GenBank/DDBJ databases">
        <title>Complete genome sequence of natural rubber-degrading, novel Gram-negative bacterium, Rhizobacter gummiphilus strain NS21.</title>
        <authorList>
            <person name="Tabata M."/>
            <person name="Kasai D."/>
            <person name="Fukuda M."/>
        </authorList>
    </citation>
    <scope>NUCLEOTIDE SEQUENCE [LARGE SCALE GENOMIC DNA]</scope>
    <source>
        <strain evidence="3 4">NS21</strain>
    </source>
</reference>
<dbReference type="CDD" id="cd15482">
    <property type="entry name" value="Sialidase_non-viral"/>
    <property type="match status" value="1"/>
</dbReference>
<evidence type="ECO:0000259" key="2">
    <source>
        <dbReference type="Pfam" id="PF13088"/>
    </source>
</evidence>
<dbReference type="Proteomes" id="UP000193427">
    <property type="component" value="Chromosome"/>
</dbReference>
<dbReference type="SUPFAM" id="SSF50939">
    <property type="entry name" value="Sialidases"/>
    <property type="match status" value="1"/>
</dbReference>
<keyword evidence="4" id="KW-1185">Reference proteome</keyword>
<evidence type="ECO:0000313" key="4">
    <source>
        <dbReference type="Proteomes" id="UP000193427"/>
    </source>
</evidence>
<evidence type="ECO:0000256" key="1">
    <source>
        <dbReference type="SAM" id="MobiDB-lite"/>
    </source>
</evidence>
<accession>A0A1W6LCU1</accession>
<evidence type="ECO:0000313" key="3">
    <source>
        <dbReference type="EMBL" id="ARN21988.1"/>
    </source>
</evidence>
<dbReference type="PANTHER" id="PTHR43752:SF2">
    <property type="entry name" value="BNR_ASP-BOX REPEAT FAMILY PROTEIN"/>
    <property type="match status" value="1"/>
</dbReference>
<proteinExistence type="predicted"/>
<dbReference type="Pfam" id="PF13088">
    <property type="entry name" value="BNR_2"/>
    <property type="match status" value="1"/>
</dbReference>
<feature type="domain" description="Sialidase" evidence="2">
    <location>
        <begin position="83"/>
        <end position="363"/>
    </location>
</feature>
<gene>
    <name evidence="3" type="ORF">A4W93_19960</name>
</gene>
<feature type="region of interest" description="Disordered" evidence="1">
    <location>
        <begin position="262"/>
        <end position="286"/>
    </location>
</feature>
<dbReference type="AlphaFoldDB" id="A0A1W6LCU1"/>
<dbReference type="PANTHER" id="PTHR43752">
    <property type="entry name" value="BNR/ASP-BOX REPEAT FAMILY PROTEIN"/>
    <property type="match status" value="1"/>
</dbReference>
<dbReference type="Gene3D" id="2.120.10.10">
    <property type="match status" value="1"/>
</dbReference>
<dbReference type="KEGG" id="rgu:A4W93_19960"/>
<dbReference type="InterPro" id="IPR036278">
    <property type="entry name" value="Sialidase_sf"/>
</dbReference>